<dbReference type="EMBL" id="LR699120">
    <property type="protein sequence ID" value="VVC77114.1"/>
    <property type="molecule type" value="Genomic_DNA"/>
</dbReference>
<organism evidence="6 7">
    <name type="scientific">Aquicella siphonis</name>
    <dbReference type="NCBI Taxonomy" id="254247"/>
    <lineage>
        <taxon>Bacteria</taxon>
        <taxon>Pseudomonadati</taxon>
        <taxon>Pseudomonadota</taxon>
        <taxon>Gammaproteobacteria</taxon>
        <taxon>Legionellales</taxon>
        <taxon>Coxiellaceae</taxon>
        <taxon>Aquicella</taxon>
    </lineage>
</organism>
<reference evidence="6 7" key="1">
    <citation type="submission" date="2019-08" db="EMBL/GenBank/DDBJ databases">
        <authorList>
            <person name="Guy L."/>
        </authorList>
    </citation>
    <scope>NUCLEOTIDE SEQUENCE [LARGE SCALE GENOMIC DNA]</scope>
    <source>
        <strain evidence="6 7">SGT-108</strain>
    </source>
</reference>
<evidence type="ECO:0000313" key="6">
    <source>
        <dbReference type="EMBL" id="VVC77114.1"/>
    </source>
</evidence>
<evidence type="ECO:0000256" key="4">
    <source>
        <dbReference type="ARBA" id="ARBA00025078"/>
    </source>
</evidence>
<dbReference type="Pfam" id="PF01312">
    <property type="entry name" value="Bac_export_2"/>
    <property type="match status" value="1"/>
</dbReference>
<keyword evidence="6" id="KW-0282">Flagellum</keyword>
<dbReference type="GO" id="GO:0009306">
    <property type="term" value="P:protein secretion"/>
    <property type="evidence" value="ECO:0007669"/>
    <property type="project" value="InterPro"/>
</dbReference>
<keyword evidence="3" id="KW-0813">Transport</keyword>
<evidence type="ECO:0000256" key="3">
    <source>
        <dbReference type="ARBA" id="ARBA00023225"/>
    </source>
</evidence>
<name>A0A5E4PJH2_9COXI</name>
<feature type="transmembrane region" description="Helical" evidence="5">
    <location>
        <begin position="32"/>
        <end position="50"/>
    </location>
</feature>
<dbReference type="PRINTS" id="PR00950">
    <property type="entry name" value="TYPE3IMSPROT"/>
</dbReference>
<evidence type="ECO:0000256" key="1">
    <source>
        <dbReference type="ARBA" id="ARBA00010690"/>
    </source>
</evidence>
<dbReference type="PANTHER" id="PTHR30531">
    <property type="entry name" value="FLAGELLAR BIOSYNTHETIC PROTEIN FLHB"/>
    <property type="match status" value="1"/>
</dbReference>
<evidence type="ECO:0000313" key="7">
    <source>
        <dbReference type="Proteomes" id="UP000324194"/>
    </source>
</evidence>
<evidence type="ECO:0000256" key="2">
    <source>
        <dbReference type="ARBA" id="ARBA00021622"/>
    </source>
</evidence>
<sequence length="376" mass="42652">MADQSAEKQHQATGRRIEDLRKKGQTLRSRDLTSGLVFMVAVIMLMVISTDLKDTLKDNFIESFGSIGSVLINQDFPADFIERIVLNTLLVMLPLFIMVVLVAFLSPFIFGGWNFTLHSLHFKFETLNPIVNLANLFSKKMVLNVLKSILKVIVIMSVLVMFALNNQSDIMKLTIFPLDVSIVAGYKIGRQFILLVSSSLVLIILYDVVTNFIEYSNRIKMTTQELKDEFKETEGNMDIKRKLKSMQMAMLKQRLTLIVPKATVVITNPTHYALAVRYDENKDKAPKVIAKGKDYIAQQIRQIAVSNGVPIYEAPLLARAIYNTSKLNSEINPGLYMAVAIVLSYVHQLKHYQHGLAQQPQYISDLKIPEQFIYSE</sequence>
<gene>
    <name evidence="6" type="primary">flhB</name>
    <name evidence="6" type="ORF">AQUSIP_24410</name>
</gene>
<protein>
    <recommendedName>
        <fullName evidence="2">Flagellar biosynthetic protein FlhB</fullName>
    </recommendedName>
</protein>
<keyword evidence="3" id="KW-0653">Protein transport</keyword>
<accession>A0A5E4PJH2</accession>
<keyword evidence="5" id="KW-1133">Transmembrane helix</keyword>
<feature type="transmembrane region" description="Helical" evidence="5">
    <location>
        <begin position="192"/>
        <end position="213"/>
    </location>
</feature>
<keyword evidence="6" id="KW-0969">Cilium</keyword>
<comment type="function">
    <text evidence="4">Required for formation of the rod structure in the basal body of the flagellar apparatus. Together with FliI and FliH, may constitute the export apparatus of flagellin.</text>
</comment>
<feature type="transmembrane region" description="Helical" evidence="5">
    <location>
        <begin position="89"/>
        <end position="113"/>
    </location>
</feature>
<feature type="transmembrane region" description="Helical" evidence="5">
    <location>
        <begin position="145"/>
        <end position="164"/>
    </location>
</feature>
<keyword evidence="6" id="KW-0966">Cell projection</keyword>
<dbReference type="Gene3D" id="6.10.250.2080">
    <property type="match status" value="1"/>
</dbReference>
<dbReference type="RefSeq" id="WP_148340510.1">
    <property type="nucleotide sequence ID" value="NZ_LR699120.1"/>
</dbReference>
<dbReference type="Gene3D" id="3.40.1690.10">
    <property type="entry name" value="secretion proteins EscU"/>
    <property type="match status" value="1"/>
</dbReference>
<dbReference type="OrthoDB" id="9807950at2"/>
<dbReference type="AlphaFoldDB" id="A0A5E4PJH2"/>
<dbReference type="InterPro" id="IPR029025">
    <property type="entry name" value="T3SS_substrate_exporter_C"/>
</dbReference>
<proteinExistence type="inferred from homology"/>
<evidence type="ECO:0000256" key="5">
    <source>
        <dbReference type="SAM" id="Phobius"/>
    </source>
</evidence>
<dbReference type="SUPFAM" id="SSF160544">
    <property type="entry name" value="EscU C-terminal domain-like"/>
    <property type="match status" value="1"/>
</dbReference>
<keyword evidence="7" id="KW-1185">Reference proteome</keyword>
<keyword evidence="3" id="KW-1006">Bacterial flagellum protein export</keyword>
<keyword evidence="5" id="KW-0472">Membrane</keyword>
<dbReference type="InterPro" id="IPR006135">
    <property type="entry name" value="T3SS_substrate_exporter"/>
</dbReference>
<comment type="similarity">
    <text evidence="1">Belongs to the type III secretion exporter family.</text>
</comment>
<dbReference type="KEGG" id="asip:AQUSIP_24410"/>
<dbReference type="GO" id="GO:0005886">
    <property type="term" value="C:plasma membrane"/>
    <property type="evidence" value="ECO:0007669"/>
    <property type="project" value="TreeGrafter"/>
</dbReference>
<keyword evidence="5" id="KW-0812">Transmembrane</keyword>
<dbReference type="Proteomes" id="UP000324194">
    <property type="component" value="Chromosome 2"/>
</dbReference>
<dbReference type="PANTHER" id="PTHR30531:SF12">
    <property type="entry name" value="FLAGELLAR BIOSYNTHETIC PROTEIN FLHB"/>
    <property type="match status" value="1"/>
</dbReference>